<comment type="caution">
    <text evidence="1">The sequence shown here is derived from an EMBL/GenBank/DDBJ whole genome shotgun (WGS) entry which is preliminary data.</text>
</comment>
<dbReference type="Proteomes" id="UP000828390">
    <property type="component" value="Unassembled WGS sequence"/>
</dbReference>
<reference evidence="1" key="1">
    <citation type="journal article" date="2019" name="bioRxiv">
        <title>The Genome of the Zebra Mussel, Dreissena polymorpha: A Resource for Invasive Species Research.</title>
        <authorList>
            <person name="McCartney M.A."/>
            <person name="Auch B."/>
            <person name="Kono T."/>
            <person name="Mallez S."/>
            <person name="Zhang Y."/>
            <person name="Obille A."/>
            <person name="Becker A."/>
            <person name="Abrahante J.E."/>
            <person name="Garbe J."/>
            <person name="Badalamenti J.P."/>
            <person name="Herman A."/>
            <person name="Mangelson H."/>
            <person name="Liachko I."/>
            <person name="Sullivan S."/>
            <person name="Sone E.D."/>
            <person name="Koren S."/>
            <person name="Silverstein K.A.T."/>
            <person name="Beckman K.B."/>
            <person name="Gohl D.M."/>
        </authorList>
    </citation>
    <scope>NUCLEOTIDE SEQUENCE</scope>
    <source>
        <strain evidence="1">Duluth1</strain>
        <tissue evidence="1">Whole animal</tissue>
    </source>
</reference>
<proteinExistence type="predicted"/>
<accession>A0A9D4ES13</accession>
<evidence type="ECO:0000313" key="2">
    <source>
        <dbReference type="Proteomes" id="UP000828390"/>
    </source>
</evidence>
<organism evidence="1 2">
    <name type="scientific">Dreissena polymorpha</name>
    <name type="common">Zebra mussel</name>
    <name type="synonym">Mytilus polymorpha</name>
    <dbReference type="NCBI Taxonomy" id="45954"/>
    <lineage>
        <taxon>Eukaryota</taxon>
        <taxon>Metazoa</taxon>
        <taxon>Spiralia</taxon>
        <taxon>Lophotrochozoa</taxon>
        <taxon>Mollusca</taxon>
        <taxon>Bivalvia</taxon>
        <taxon>Autobranchia</taxon>
        <taxon>Heteroconchia</taxon>
        <taxon>Euheterodonta</taxon>
        <taxon>Imparidentia</taxon>
        <taxon>Neoheterodontei</taxon>
        <taxon>Myida</taxon>
        <taxon>Dreissenoidea</taxon>
        <taxon>Dreissenidae</taxon>
        <taxon>Dreissena</taxon>
    </lineage>
</organism>
<dbReference type="EMBL" id="JAIWYP010000008">
    <property type="protein sequence ID" value="KAH3784741.1"/>
    <property type="molecule type" value="Genomic_DNA"/>
</dbReference>
<evidence type="ECO:0000313" key="1">
    <source>
        <dbReference type="EMBL" id="KAH3784741.1"/>
    </source>
</evidence>
<protein>
    <submittedName>
        <fullName evidence="1">Uncharacterized protein</fullName>
    </submittedName>
</protein>
<gene>
    <name evidence="1" type="ORF">DPMN_162708</name>
</gene>
<dbReference type="AlphaFoldDB" id="A0A9D4ES13"/>
<name>A0A9D4ES13_DREPO</name>
<sequence length="104" mass="11747">MTCFIDYFVQSQCSHHVLLPGHRVSSVEKYNGIDASSNVRYRLMIMWTQHAYGFHQFTVVEHLSMTGGSIAAYFNPNESVAGVDQGHMNYGMLTPVFAVQDQSR</sequence>
<keyword evidence="2" id="KW-1185">Reference proteome</keyword>
<reference evidence="1" key="2">
    <citation type="submission" date="2020-11" db="EMBL/GenBank/DDBJ databases">
        <authorList>
            <person name="McCartney M.A."/>
            <person name="Auch B."/>
            <person name="Kono T."/>
            <person name="Mallez S."/>
            <person name="Becker A."/>
            <person name="Gohl D.M."/>
            <person name="Silverstein K.A.T."/>
            <person name="Koren S."/>
            <person name="Bechman K.B."/>
            <person name="Herman A."/>
            <person name="Abrahante J.E."/>
            <person name="Garbe J."/>
        </authorList>
    </citation>
    <scope>NUCLEOTIDE SEQUENCE</scope>
    <source>
        <strain evidence="1">Duluth1</strain>
        <tissue evidence="1">Whole animal</tissue>
    </source>
</reference>